<evidence type="ECO:0000259" key="6">
    <source>
        <dbReference type="Pfam" id="PF00496"/>
    </source>
</evidence>
<dbReference type="CDD" id="cd00995">
    <property type="entry name" value="PBP2_NikA_DppA_OppA_like"/>
    <property type="match status" value="1"/>
</dbReference>
<dbReference type="SUPFAM" id="SSF53850">
    <property type="entry name" value="Periplasmic binding protein-like II"/>
    <property type="match status" value="1"/>
</dbReference>
<dbReference type="AlphaFoldDB" id="A0A1F5JRV4"/>
<dbReference type="Gene3D" id="3.10.105.10">
    <property type="entry name" value="Dipeptide-binding Protein, Domain 3"/>
    <property type="match status" value="1"/>
</dbReference>
<dbReference type="Gene3D" id="3.40.190.10">
    <property type="entry name" value="Periplasmic binding protein-like II"/>
    <property type="match status" value="1"/>
</dbReference>
<sequence length="457" mass="52043">MKLFFLVSFEIIKRSKGLLFLILVILGLIIFVQVKFNLLFNSNTITLGFIGTYQTHDLPLEVTNLISEGLVIADENGRIKPNLVSGWETNNDATVFKFKLKDDLKWVDGTPIKSSDLVLSIPNVEISTPDDKTIQFKLSEAYSPFPSLLTKPIIKKGEMIGMGPYKISKIEKSRIFITKIELTTNDSSLPKIYIRFYPNEKVAITGFNLGEVQTLFDFSDDDAFSQNSNVKILKKTDFKRIVTVLFSMSDSLVGSKNRSLRQALSYITPKIEGEELANNPYPSNHWAYDSGAKKYLDNKKEAEEALERAKSQMSADQLKGEIILTSTLNLEEVGKKVVESWRSLGFDAKLRVESGLPQNFQSLLITQSIPQDPDQYFLWHATQTKTNLTKYDSKRADKNLEDGRKAINESDRKEKYFDFQRTLLEDAPAIFLYFPKYNIAYLEKKEALLQKVLSLTK</sequence>
<dbReference type="STRING" id="1797768.A3C59_04100"/>
<feature type="transmembrane region" description="Helical" evidence="5">
    <location>
        <begin position="18"/>
        <end position="40"/>
    </location>
</feature>
<protein>
    <recommendedName>
        <fullName evidence="6">Solute-binding protein family 5 domain-containing protein</fullName>
    </recommendedName>
</protein>
<dbReference type="GO" id="GO:0043190">
    <property type="term" value="C:ATP-binding cassette (ABC) transporter complex"/>
    <property type="evidence" value="ECO:0007669"/>
    <property type="project" value="InterPro"/>
</dbReference>
<evidence type="ECO:0000256" key="4">
    <source>
        <dbReference type="SAM" id="Coils"/>
    </source>
</evidence>
<dbReference type="PANTHER" id="PTHR30290:SF9">
    <property type="entry name" value="OLIGOPEPTIDE-BINDING PROTEIN APPA"/>
    <property type="match status" value="1"/>
</dbReference>
<evidence type="ECO:0000256" key="3">
    <source>
        <dbReference type="ARBA" id="ARBA00022729"/>
    </source>
</evidence>
<evidence type="ECO:0000256" key="1">
    <source>
        <dbReference type="ARBA" id="ARBA00005695"/>
    </source>
</evidence>
<keyword evidence="4" id="KW-0175">Coiled coil</keyword>
<gene>
    <name evidence="7" type="ORF">A3C59_04100</name>
</gene>
<dbReference type="InterPro" id="IPR000914">
    <property type="entry name" value="SBP_5_dom"/>
</dbReference>
<name>A0A1F5JRV4_9BACT</name>
<evidence type="ECO:0000256" key="5">
    <source>
        <dbReference type="SAM" id="Phobius"/>
    </source>
</evidence>
<dbReference type="EMBL" id="MFCV01000043">
    <property type="protein sequence ID" value="OGE31160.1"/>
    <property type="molecule type" value="Genomic_DNA"/>
</dbReference>
<dbReference type="Gene3D" id="3.90.76.10">
    <property type="entry name" value="Dipeptide-binding Protein, Domain 1"/>
    <property type="match status" value="1"/>
</dbReference>
<dbReference type="InterPro" id="IPR039424">
    <property type="entry name" value="SBP_5"/>
</dbReference>
<evidence type="ECO:0000313" key="8">
    <source>
        <dbReference type="Proteomes" id="UP000176902"/>
    </source>
</evidence>
<dbReference type="GO" id="GO:0015833">
    <property type="term" value="P:peptide transport"/>
    <property type="evidence" value="ECO:0007669"/>
    <property type="project" value="TreeGrafter"/>
</dbReference>
<keyword evidence="5" id="KW-0812">Transmembrane</keyword>
<keyword evidence="2" id="KW-0813">Transport</keyword>
<dbReference type="GO" id="GO:0042597">
    <property type="term" value="C:periplasmic space"/>
    <property type="evidence" value="ECO:0007669"/>
    <property type="project" value="UniProtKB-ARBA"/>
</dbReference>
<evidence type="ECO:0000256" key="2">
    <source>
        <dbReference type="ARBA" id="ARBA00022448"/>
    </source>
</evidence>
<feature type="domain" description="Solute-binding protein family 5" evidence="6">
    <location>
        <begin position="123"/>
        <end position="355"/>
    </location>
</feature>
<dbReference type="PIRSF" id="PIRSF002741">
    <property type="entry name" value="MppA"/>
    <property type="match status" value="1"/>
</dbReference>
<keyword evidence="3" id="KW-0732">Signal</keyword>
<organism evidence="7 8">
    <name type="scientific">Candidatus Daviesbacteria bacterium RIFCSPHIGHO2_02_FULL_36_13</name>
    <dbReference type="NCBI Taxonomy" id="1797768"/>
    <lineage>
        <taxon>Bacteria</taxon>
        <taxon>Candidatus Daviesiibacteriota</taxon>
    </lineage>
</organism>
<accession>A0A1F5JRV4</accession>
<keyword evidence="5" id="KW-0472">Membrane</keyword>
<dbReference type="PANTHER" id="PTHR30290">
    <property type="entry name" value="PERIPLASMIC BINDING COMPONENT OF ABC TRANSPORTER"/>
    <property type="match status" value="1"/>
</dbReference>
<evidence type="ECO:0000313" key="7">
    <source>
        <dbReference type="EMBL" id="OGE31160.1"/>
    </source>
</evidence>
<comment type="caution">
    <text evidence="7">The sequence shown here is derived from an EMBL/GenBank/DDBJ whole genome shotgun (WGS) entry which is preliminary data.</text>
</comment>
<proteinExistence type="inferred from homology"/>
<feature type="domain" description="Solute-binding protein family 5" evidence="6">
    <location>
        <begin position="79"/>
        <end position="121"/>
    </location>
</feature>
<dbReference type="Pfam" id="PF00496">
    <property type="entry name" value="SBP_bac_5"/>
    <property type="match status" value="2"/>
</dbReference>
<keyword evidence="5" id="KW-1133">Transmembrane helix</keyword>
<dbReference type="Proteomes" id="UP000176902">
    <property type="component" value="Unassembled WGS sequence"/>
</dbReference>
<reference evidence="7 8" key="1">
    <citation type="journal article" date="2016" name="Nat. Commun.">
        <title>Thousands of microbial genomes shed light on interconnected biogeochemical processes in an aquifer system.</title>
        <authorList>
            <person name="Anantharaman K."/>
            <person name="Brown C.T."/>
            <person name="Hug L.A."/>
            <person name="Sharon I."/>
            <person name="Castelle C.J."/>
            <person name="Probst A.J."/>
            <person name="Thomas B.C."/>
            <person name="Singh A."/>
            <person name="Wilkins M.J."/>
            <person name="Karaoz U."/>
            <person name="Brodie E.L."/>
            <person name="Williams K.H."/>
            <person name="Hubbard S.S."/>
            <person name="Banfield J.F."/>
        </authorList>
    </citation>
    <scope>NUCLEOTIDE SEQUENCE [LARGE SCALE GENOMIC DNA]</scope>
</reference>
<dbReference type="InterPro" id="IPR030678">
    <property type="entry name" value="Peptide/Ni-bd"/>
</dbReference>
<feature type="coiled-coil region" evidence="4">
    <location>
        <begin position="292"/>
        <end position="319"/>
    </location>
</feature>
<dbReference type="GO" id="GO:1904680">
    <property type="term" value="F:peptide transmembrane transporter activity"/>
    <property type="evidence" value="ECO:0007669"/>
    <property type="project" value="TreeGrafter"/>
</dbReference>
<comment type="similarity">
    <text evidence="1">Belongs to the bacterial solute-binding protein 5 family.</text>
</comment>